<comment type="caution">
    <text evidence="6">The sequence shown here is derived from an EMBL/GenBank/DDBJ whole genome shotgun (WGS) entry which is preliminary data.</text>
</comment>
<dbReference type="SUPFAM" id="SSF55811">
    <property type="entry name" value="Nudix"/>
    <property type="match status" value="1"/>
</dbReference>
<dbReference type="CDD" id="cd04673">
    <property type="entry name" value="NUDIX_ADPRase"/>
    <property type="match status" value="1"/>
</dbReference>
<dbReference type="EMBL" id="BAABJP010000015">
    <property type="protein sequence ID" value="GAA5158835.1"/>
    <property type="molecule type" value="Genomic_DNA"/>
</dbReference>
<evidence type="ECO:0000256" key="2">
    <source>
        <dbReference type="ARBA" id="ARBA00005582"/>
    </source>
</evidence>
<evidence type="ECO:0000313" key="6">
    <source>
        <dbReference type="EMBL" id="GAA5158835.1"/>
    </source>
</evidence>
<keyword evidence="3 4" id="KW-0378">Hydrolase</keyword>
<protein>
    <submittedName>
        <fullName evidence="6">NUDIX domain-containing protein</fullName>
    </submittedName>
</protein>
<gene>
    <name evidence="6" type="ORF">GCM10023321_39120</name>
</gene>
<evidence type="ECO:0000256" key="4">
    <source>
        <dbReference type="RuleBase" id="RU003476"/>
    </source>
</evidence>
<dbReference type="InterPro" id="IPR020476">
    <property type="entry name" value="Nudix_hydrolase"/>
</dbReference>
<dbReference type="PROSITE" id="PS51462">
    <property type="entry name" value="NUDIX"/>
    <property type="match status" value="1"/>
</dbReference>
<evidence type="ECO:0000313" key="7">
    <source>
        <dbReference type="Proteomes" id="UP001428817"/>
    </source>
</evidence>
<comment type="similarity">
    <text evidence="2 4">Belongs to the Nudix hydrolase family.</text>
</comment>
<dbReference type="Proteomes" id="UP001428817">
    <property type="component" value="Unassembled WGS sequence"/>
</dbReference>
<dbReference type="RefSeq" id="WP_185059022.1">
    <property type="nucleotide sequence ID" value="NZ_BAABJP010000015.1"/>
</dbReference>
<evidence type="ECO:0000259" key="5">
    <source>
        <dbReference type="PROSITE" id="PS51462"/>
    </source>
</evidence>
<dbReference type="Pfam" id="PF00293">
    <property type="entry name" value="NUDIX"/>
    <property type="match status" value="1"/>
</dbReference>
<keyword evidence="7" id="KW-1185">Reference proteome</keyword>
<comment type="cofactor">
    <cofactor evidence="1">
        <name>Mg(2+)</name>
        <dbReference type="ChEBI" id="CHEBI:18420"/>
    </cofactor>
</comment>
<dbReference type="Gene3D" id="3.90.79.10">
    <property type="entry name" value="Nucleoside Triphosphate Pyrophosphohydrolase"/>
    <property type="match status" value="1"/>
</dbReference>
<feature type="domain" description="Nudix hydrolase" evidence="5">
    <location>
        <begin position="7"/>
        <end position="136"/>
    </location>
</feature>
<organism evidence="6 7">
    <name type="scientific">Pseudonocardia eucalypti</name>
    <dbReference type="NCBI Taxonomy" id="648755"/>
    <lineage>
        <taxon>Bacteria</taxon>
        <taxon>Bacillati</taxon>
        <taxon>Actinomycetota</taxon>
        <taxon>Actinomycetes</taxon>
        <taxon>Pseudonocardiales</taxon>
        <taxon>Pseudonocardiaceae</taxon>
        <taxon>Pseudonocardia</taxon>
    </lineage>
</organism>
<proteinExistence type="inferred from homology"/>
<dbReference type="PANTHER" id="PTHR43046">
    <property type="entry name" value="GDP-MANNOSE MANNOSYL HYDROLASE"/>
    <property type="match status" value="1"/>
</dbReference>
<name>A0ABP9QA35_9PSEU</name>
<dbReference type="PROSITE" id="PS00893">
    <property type="entry name" value="NUDIX_BOX"/>
    <property type="match status" value="1"/>
</dbReference>
<accession>A0ABP9QA35</accession>
<dbReference type="InterPro" id="IPR000086">
    <property type="entry name" value="NUDIX_hydrolase_dom"/>
</dbReference>
<reference evidence="7" key="1">
    <citation type="journal article" date="2019" name="Int. J. Syst. Evol. Microbiol.">
        <title>The Global Catalogue of Microorganisms (GCM) 10K type strain sequencing project: providing services to taxonomists for standard genome sequencing and annotation.</title>
        <authorList>
            <consortium name="The Broad Institute Genomics Platform"/>
            <consortium name="The Broad Institute Genome Sequencing Center for Infectious Disease"/>
            <person name="Wu L."/>
            <person name="Ma J."/>
        </authorList>
    </citation>
    <scope>NUCLEOTIDE SEQUENCE [LARGE SCALE GENOMIC DNA]</scope>
    <source>
        <strain evidence="7">JCM 18303</strain>
    </source>
</reference>
<evidence type="ECO:0000256" key="1">
    <source>
        <dbReference type="ARBA" id="ARBA00001946"/>
    </source>
</evidence>
<dbReference type="PRINTS" id="PR00502">
    <property type="entry name" value="NUDIXFAMILY"/>
</dbReference>
<dbReference type="InterPro" id="IPR015797">
    <property type="entry name" value="NUDIX_hydrolase-like_dom_sf"/>
</dbReference>
<evidence type="ECO:0000256" key="3">
    <source>
        <dbReference type="ARBA" id="ARBA00022801"/>
    </source>
</evidence>
<dbReference type="InterPro" id="IPR020084">
    <property type="entry name" value="NUDIX_hydrolase_CS"/>
</dbReference>
<sequence length="139" mass="15059">MLTTVSEQIPCVGAVVHDRHGRLLLIRRAQEPGLGLWSLPGGRVEPGETDEQAVIREVHEETGLRVRAGRLLGRVERPAGNGGVFVIADYFCEVVGPEEPRGASDASDARWVDAVNYAALPLVPGLTEVLTDWRVMPKG</sequence>
<dbReference type="PANTHER" id="PTHR43046:SF14">
    <property type="entry name" value="MUTT_NUDIX FAMILY PROTEIN"/>
    <property type="match status" value="1"/>
</dbReference>